<sequence>MANAAVNSDKAHAKVDGAAEKIHEAVDRAAAVAGTSEERLIELANELREHADKLAKSAKSRSEAVTSAVGDYTRENPTKSIGIAFLLGAVLAFLFRK</sequence>
<dbReference type="RefSeq" id="WP_103682593.1">
    <property type="nucleotide sequence ID" value="NZ_PQGG01000003.1"/>
</dbReference>
<dbReference type="EMBL" id="PQGG01000003">
    <property type="protein sequence ID" value="POP54550.1"/>
    <property type="molecule type" value="Genomic_DNA"/>
</dbReference>
<evidence type="ECO:0000313" key="2">
    <source>
        <dbReference type="Proteomes" id="UP000237222"/>
    </source>
</evidence>
<evidence type="ECO:0008006" key="3">
    <source>
        <dbReference type="Google" id="ProtNLM"/>
    </source>
</evidence>
<dbReference type="OrthoDB" id="6106831at2"/>
<organism evidence="1 2">
    <name type="scientific">Zhongshania marina</name>
    <dbReference type="NCBI Taxonomy" id="2304603"/>
    <lineage>
        <taxon>Bacteria</taxon>
        <taxon>Pseudomonadati</taxon>
        <taxon>Pseudomonadota</taxon>
        <taxon>Gammaproteobacteria</taxon>
        <taxon>Cellvibrionales</taxon>
        <taxon>Spongiibacteraceae</taxon>
        <taxon>Zhongshania</taxon>
    </lineage>
</organism>
<gene>
    <name evidence="1" type="ORF">C0068_00775</name>
</gene>
<comment type="caution">
    <text evidence="1">The sequence shown here is derived from an EMBL/GenBank/DDBJ whole genome shotgun (WGS) entry which is preliminary data.</text>
</comment>
<name>A0A2S4HKZ4_9GAMM</name>
<accession>A0A2S4HKZ4</accession>
<protein>
    <recommendedName>
        <fullName evidence="3">DUF883 domain-containing protein</fullName>
    </recommendedName>
</protein>
<reference evidence="1" key="1">
    <citation type="submission" date="2018-01" db="EMBL/GenBank/DDBJ databases">
        <authorList>
            <person name="Yu X.-D."/>
        </authorList>
    </citation>
    <scope>NUCLEOTIDE SEQUENCE</scope>
    <source>
        <strain evidence="1">ZX-21</strain>
    </source>
</reference>
<proteinExistence type="predicted"/>
<dbReference type="Proteomes" id="UP000237222">
    <property type="component" value="Unassembled WGS sequence"/>
</dbReference>
<evidence type="ECO:0000313" key="1">
    <source>
        <dbReference type="EMBL" id="POP54550.1"/>
    </source>
</evidence>
<dbReference type="AlphaFoldDB" id="A0A2S4HKZ4"/>